<evidence type="ECO:0000313" key="2">
    <source>
        <dbReference type="Proteomes" id="UP000055024"/>
    </source>
</evidence>
<feature type="non-terminal residue" evidence="1">
    <location>
        <position position="92"/>
    </location>
</feature>
<organism evidence="1 2">
    <name type="scientific">Trichinella zimbabwensis</name>
    <dbReference type="NCBI Taxonomy" id="268475"/>
    <lineage>
        <taxon>Eukaryota</taxon>
        <taxon>Metazoa</taxon>
        <taxon>Ecdysozoa</taxon>
        <taxon>Nematoda</taxon>
        <taxon>Enoplea</taxon>
        <taxon>Dorylaimia</taxon>
        <taxon>Trichinellida</taxon>
        <taxon>Trichinellidae</taxon>
        <taxon>Trichinella</taxon>
    </lineage>
</organism>
<sequence length="92" mass="11235">MNSKSYMWRNKITFAINSTKSEVNSKEIKMFKQTEMSYAKSMSFVEVLFSHRKSYSRLWLTQNFSDYDKQCLWQKYLHVQNNSTRLRCRRTL</sequence>
<name>A0A0V1GQ77_9BILA</name>
<dbReference type="Proteomes" id="UP000055024">
    <property type="component" value="Unassembled WGS sequence"/>
</dbReference>
<dbReference type="EMBL" id="JYDP01000540">
    <property type="protein sequence ID" value="KRZ00226.1"/>
    <property type="molecule type" value="Genomic_DNA"/>
</dbReference>
<gene>
    <name evidence="1" type="ORF">T11_1655</name>
</gene>
<proteinExistence type="predicted"/>
<accession>A0A0V1GQ77</accession>
<reference evidence="1 2" key="1">
    <citation type="submission" date="2015-01" db="EMBL/GenBank/DDBJ databases">
        <title>Evolution of Trichinella species and genotypes.</title>
        <authorList>
            <person name="Korhonen P.K."/>
            <person name="Edoardo P."/>
            <person name="Giuseppe L.R."/>
            <person name="Gasser R.B."/>
        </authorList>
    </citation>
    <scope>NUCLEOTIDE SEQUENCE [LARGE SCALE GENOMIC DNA]</scope>
    <source>
        <strain evidence="1">ISS1029</strain>
    </source>
</reference>
<comment type="caution">
    <text evidence="1">The sequence shown here is derived from an EMBL/GenBank/DDBJ whole genome shotgun (WGS) entry which is preliminary data.</text>
</comment>
<evidence type="ECO:0000313" key="1">
    <source>
        <dbReference type="EMBL" id="KRZ00226.1"/>
    </source>
</evidence>
<keyword evidence="2" id="KW-1185">Reference proteome</keyword>
<dbReference type="AlphaFoldDB" id="A0A0V1GQ77"/>
<protein>
    <submittedName>
        <fullName evidence="1">Uncharacterized protein</fullName>
    </submittedName>
</protein>